<keyword evidence="4" id="KW-0863">Zinc-finger</keyword>
<dbReference type="PROSITE" id="PS50222">
    <property type="entry name" value="EF_HAND_2"/>
    <property type="match status" value="1"/>
</dbReference>
<dbReference type="PANTHER" id="PTHR23113:SF157">
    <property type="entry name" value="RAS GUANYL-RELEASING PROTEIN 4"/>
    <property type="match status" value="1"/>
</dbReference>
<dbReference type="Ensembl" id="ENSLLET00000025782.1">
    <property type="protein sequence ID" value="ENSLLEP00000024831.1"/>
    <property type="gene ID" value="ENSLLEG00000015412.1"/>
</dbReference>
<evidence type="ECO:0000256" key="7">
    <source>
        <dbReference type="PROSITE-ProRule" id="PRU00168"/>
    </source>
</evidence>
<dbReference type="CDD" id="cd00155">
    <property type="entry name" value="RasGEF"/>
    <property type="match status" value="1"/>
</dbReference>
<dbReference type="InterPro" id="IPR001895">
    <property type="entry name" value="RASGEF_cat_dom"/>
</dbReference>
<dbReference type="AlphaFoldDB" id="A0A8C5PLV0"/>
<dbReference type="InterPro" id="IPR036964">
    <property type="entry name" value="RASGEF_cat_dom_sf"/>
</dbReference>
<evidence type="ECO:0000259" key="9">
    <source>
        <dbReference type="PROSITE" id="PS50212"/>
    </source>
</evidence>
<evidence type="ECO:0000256" key="1">
    <source>
        <dbReference type="ARBA" id="ARBA00009566"/>
    </source>
</evidence>
<evidence type="ECO:0000256" key="3">
    <source>
        <dbReference type="ARBA" id="ARBA00022723"/>
    </source>
</evidence>
<keyword evidence="6" id="KW-0106">Calcium</keyword>
<dbReference type="PROSITE" id="PS50009">
    <property type="entry name" value="RASGEF_CAT"/>
    <property type="match status" value="1"/>
</dbReference>
<evidence type="ECO:0000256" key="6">
    <source>
        <dbReference type="ARBA" id="ARBA00022837"/>
    </source>
</evidence>
<dbReference type="PANTHER" id="PTHR23113">
    <property type="entry name" value="GUANINE NUCLEOTIDE EXCHANGE FACTOR"/>
    <property type="match status" value="1"/>
</dbReference>
<gene>
    <name evidence="11" type="primary">RASGRP4</name>
</gene>
<dbReference type="PROSITE" id="PS50212">
    <property type="entry name" value="RASGEF_NTER"/>
    <property type="match status" value="1"/>
</dbReference>
<dbReference type="OrthoDB" id="546434at2759"/>
<feature type="domain" description="EF-hand" evidence="10">
    <location>
        <begin position="431"/>
        <end position="466"/>
    </location>
</feature>
<dbReference type="GO" id="GO:0005886">
    <property type="term" value="C:plasma membrane"/>
    <property type="evidence" value="ECO:0007669"/>
    <property type="project" value="TreeGrafter"/>
</dbReference>
<dbReference type="GO" id="GO:0008270">
    <property type="term" value="F:zinc ion binding"/>
    <property type="evidence" value="ECO:0007669"/>
    <property type="project" value="UniProtKB-KW"/>
</dbReference>
<evidence type="ECO:0000256" key="2">
    <source>
        <dbReference type="ARBA" id="ARBA00022658"/>
    </source>
</evidence>
<dbReference type="InterPro" id="IPR000651">
    <property type="entry name" value="Ras-like_Gua-exchang_fac_N"/>
</dbReference>
<dbReference type="GO" id="GO:0005509">
    <property type="term" value="F:calcium ion binding"/>
    <property type="evidence" value="ECO:0007669"/>
    <property type="project" value="InterPro"/>
</dbReference>
<reference evidence="11" key="2">
    <citation type="submission" date="2025-09" db="UniProtKB">
        <authorList>
            <consortium name="Ensembl"/>
        </authorList>
    </citation>
    <scope>IDENTIFICATION</scope>
</reference>
<name>A0A8C5PLV0_9ANUR</name>
<evidence type="ECO:0000256" key="5">
    <source>
        <dbReference type="ARBA" id="ARBA00022833"/>
    </source>
</evidence>
<keyword evidence="12" id="KW-1185">Reference proteome</keyword>
<evidence type="ECO:0000259" key="8">
    <source>
        <dbReference type="PROSITE" id="PS50009"/>
    </source>
</evidence>
<dbReference type="Gene3D" id="1.10.238.10">
    <property type="entry name" value="EF-hand"/>
    <property type="match status" value="1"/>
</dbReference>
<dbReference type="SMART" id="SM00147">
    <property type="entry name" value="RasGEF"/>
    <property type="match status" value="1"/>
</dbReference>
<comment type="similarity">
    <text evidence="1">Belongs to the RASGRP family.</text>
</comment>
<feature type="domain" description="N-terminal Ras-GEF" evidence="9">
    <location>
        <begin position="18"/>
        <end position="141"/>
    </location>
</feature>
<keyword evidence="5" id="KW-0862">Zinc</keyword>
<dbReference type="GO" id="GO:0007265">
    <property type="term" value="P:Ras protein signal transduction"/>
    <property type="evidence" value="ECO:0007669"/>
    <property type="project" value="TreeGrafter"/>
</dbReference>
<dbReference type="Pfam" id="PF00617">
    <property type="entry name" value="RasGEF"/>
    <property type="match status" value="1"/>
</dbReference>
<keyword evidence="3" id="KW-0479">Metal-binding</keyword>
<sequence length="710" mass="81586">MTCPSPAEINKAMVAVTLEPLGKGCTLEELLEKCIQSFDLEGKLWRNEDTVHMTLVMHSWVVPSAEFALKLLQLYKEASQNHTRITICHFARFWITKYPEMFRLDSKLEEAMSAFWEVMKEGHGKTHQRGLGTSPVLEQDAARRIQDSPSFNKKRKVSLLFDHLEPSELADHLSFLDFKCLSRISHLDYRSYTLQNSLRDIPRLERSVNLCNSISQWVQIMILNRPSPQQRAEVFNKFIQVIQKLRKLQNFNTLMAVIGGLCHSAISRLKETHGYLSQDVLKTLSEMTELLSSSSNYSTYRRMYNECEGFKIPILGVQLKDLVSLNEALPDYLDNGKINVSKLHSLYQHILELRQLQKADPPFKAHKDVILLLTSSLDLFHTEDEIYSLSYNREPRSPKPLPSVLYKPPTEIVQWTPGVPHHQDPETLSHNVEQIVESIFQSYDPEQRGVVSVEDFDKIVASLPFSCHILEKEREEPVSRQEMTSYFMKASHICSKLGVSFLRSLVEARLKKYPLCASCVSPCARGRDYNRRKTGRGGHYGGLVWQGTYVPAVTRGRARSVMGCTSRGRVRSVIGCYQSWQDAIGDRMYRSWQVRTVMGCTSRGRVLSVIGMYWSWQGVLGDRIYRSWQGVLGDRRYRSWQGVLGDRRYRSWQGVLGDRRYRSWQGVLGDRRYRSCSVMDPACPVFGCFFTYLNLLVLRFFPAASPGVSV</sequence>
<dbReference type="GeneTree" id="ENSGT00940000159883"/>
<reference evidence="11" key="1">
    <citation type="submission" date="2025-08" db="UniProtKB">
        <authorList>
            <consortium name="Ensembl"/>
        </authorList>
    </citation>
    <scope>IDENTIFICATION</scope>
</reference>
<evidence type="ECO:0000256" key="4">
    <source>
        <dbReference type="ARBA" id="ARBA00022771"/>
    </source>
</evidence>
<dbReference type="GO" id="GO:0005085">
    <property type="term" value="F:guanyl-nucleotide exchange factor activity"/>
    <property type="evidence" value="ECO:0007669"/>
    <property type="project" value="UniProtKB-KW"/>
</dbReference>
<dbReference type="Proteomes" id="UP000694569">
    <property type="component" value="Unplaced"/>
</dbReference>
<proteinExistence type="inferred from homology"/>
<dbReference type="InterPro" id="IPR023578">
    <property type="entry name" value="Ras_GEF_dom_sf"/>
</dbReference>
<keyword evidence="2 7" id="KW-0344">Guanine-nucleotide releasing factor</keyword>
<evidence type="ECO:0000313" key="11">
    <source>
        <dbReference type="Ensembl" id="ENSLLEP00000024831.1"/>
    </source>
</evidence>
<dbReference type="SUPFAM" id="SSF48366">
    <property type="entry name" value="Ras GEF"/>
    <property type="match status" value="1"/>
</dbReference>
<accession>A0A8C5PLV0</accession>
<evidence type="ECO:0000313" key="12">
    <source>
        <dbReference type="Proteomes" id="UP000694569"/>
    </source>
</evidence>
<dbReference type="CDD" id="cd06224">
    <property type="entry name" value="REM"/>
    <property type="match status" value="1"/>
</dbReference>
<dbReference type="InterPro" id="IPR008937">
    <property type="entry name" value="Ras-like_GEF"/>
</dbReference>
<evidence type="ECO:0000259" key="10">
    <source>
        <dbReference type="PROSITE" id="PS50222"/>
    </source>
</evidence>
<dbReference type="InterPro" id="IPR002048">
    <property type="entry name" value="EF_hand_dom"/>
</dbReference>
<protein>
    <submittedName>
        <fullName evidence="11">RAS guanyl releasing protein 4</fullName>
    </submittedName>
</protein>
<dbReference type="Gene3D" id="1.10.840.10">
    <property type="entry name" value="Ras guanine-nucleotide exchange factors catalytic domain"/>
    <property type="match status" value="1"/>
</dbReference>
<feature type="domain" description="Ras-GEF" evidence="8">
    <location>
        <begin position="165"/>
        <end position="396"/>
    </location>
</feature>
<organism evidence="11 12">
    <name type="scientific">Leptobrachium leishanense</name>
    <name type="common">Leishan spiny toad</name>
    <dbReference type="NCBI Taxonomy" id="445787"/>
    <lineage>
        <taxon>Eukaryota</taxon>
        <taxon>Metazoa</taxon>
        <taxon>Chordata</taxon>
        <taxon>Craniata</taxon>
        <taxon>Vertebrata</taxon>
        <taxon>Euteleostomi</taxon>
        <taxon>Amphibia</taxon>
        <taxon>Batrachia</taxon>
        <taxon>Anura</taxon>
        <taxon>Pelobatoidea</taxon>
        <taxon>Megophryidae</taxon>
        <taxon>Leptobrachium</taxon>
    </lineage>
</organism>
<dbReference type="Gene3D" id="1.20.870.10">
    <property type="entry name" value="Son of sevenless (SoS) protein Chain: S domain 1"/>
    <property type="match status" value="1"/>
</dbReference>
<dbReference type="FunFam" id="1.10.840.10:FF:000003">
    <property type="entry name" value="Ras guanyl-releasing protein 3 isoform 1"/>
    <property type="match status" value="1"/>
</dbReference>